<feature type="domain" description="AB hydrolase-1" evidence="8">
    <location>
        <begin position="236"/>
        <end position="538"/>
    </location>
</feature>
<proteinExistence type="inferred from homology"/>
<dbReference type="GO" id="GO:0051723">
    <property type="term" value="F:protein methylesterase activity"/>
    <property type="evidence" value="ECO:0007669"/>
    <property type="project" value="UniProtKB-EC"/>
</dbReference>
<comment type="similarity">
    <text evidence="1">Belongs to the AB hydrolase superfamily.</text>
</comment>
<dbReference type="OMA" id="WHVESNT"/>
<keyword evidence="5 9" id="KW-0378">Hydrolase</keyword>
<sequence>MQDRNNTTADLRTNFLKSRLARLPHLPAIAPGSAADLGSQSCTAPSLQSAADPMQQDDAADGEEGDTFGAMPPPLNMNPRGSKLRHVAQDDWSPLTAEGCFAEALEVDVAYPITLGSASASSSRGPSGTAVSAQSMLQASGLSDHGVFRVYYTPPISPSLRVKQETAGKKLPPRSAGGSSGTAELSNESVGVMAINGASEAALLNLEPLALEDDEGEGSSSLNPRHADDDPGTVFFLIHGAGFSALSWALMAREITKSTNGEAGLIAVDCRGHGRTRHPDHHLPLDMSLDSLTADMIGVLRALYPSPKKVPNLVLVGHSMGGSVAVSLAHALLPSFGTPPPIPSVRLTGVAVLDVVEGTAMDALSGMEGIVKSQPQGFVSVEEAIRWHVESNTIQNRESARRSVPPLVVPNPHFKQEQSAEGLVQEEEVEEILEEIQEKRLADKPASNPHDSSARRASKHPYIWRADLLASAPYWSGWFQGLSLRFLEVRCARLLLLAGADRLDKDLMIGQMQGKYQLVVYQDVGHCLQEDAPARTAQTLIEFWRRNESIKVKRIVPGSGVKESVRLHKVGQ</sequence>
<evidence type="ECO:0000256" key="5">
    <source>
        <dbReference type="ARBA" id="ARBA00022801"/>
    </source>
</evidence>
<dbReference type="InterPro" id="IPR029058">
    <property type="entry name" value="AB_hydrolase_fold"/>
</dbReference>
<dbReference type="PANTHER" id="PTHR14189">
    <property type="entry name" value="PROTEIN PHOSPHATASE METHYLESTERASE-1 RELATED"/>
    <property type="match status" value="1"/>
</dbReference>
<evidence type="ECO:0000256" key="7">
    <source>
        <dbReference type="SAM" id="MobiDB-lite"/>
    </source>
</evidence>
<gene>
    <name evidence="9" type="ORF">K437DRAFT_76113</name>
</gene>
<dbReference type="EC" id="3.1.1.89" evidence="2"/>
<dbReference type="InterPro" id="IPR016812">
    <property type="entry name" value="PPase_methylesterase_euk"/>
</dbReference>
<evidence type="ECO:0000313" key="10">
    <source>
        <dbReference type="Proteomes" id="UP000027361"/>
    </source>
</evidence>
<dbReference type="InParanoid" id="A0A066W6F9"/>
<evidence type="ECO:0000313" key="9">
    <source>
        <dbReference type="EMBL" id="KDN49557.1"/>
    </source>
</evidence>
<dbReference type="AlphaFoldDB" id="A0A066W6F9"/>
<accession>A0A066W6F9</accession>
<feature type="region of interest" description="Disordered" evidence="7">
    <location>
        <begin position="32"/>
        <end position="69"/>
    </location>
</feature>
<evidence type="ECO:0000256" key="3">
    <source>
        <dbReference type="ARBA" id="ARBA00020672"/>
    </source>
</evidence>
<dbReference type="RefSeq" id="XP_013244343.1">
    <property type="nucleotide sequence ID" value="XM_013388889.1"/>
</dbReference>
<evidence type="ECO:0000256" key="1">
    <source>
        <dbReference type="ARBA" id="ARBA00008645"/>
    </source>
</evidence>
<evidence type="ECO:0000256" key="2">
    <source>
        <dbReference type="ARBA" id="ARBA00013111"/>
    </source>
</evidence>
<comment type="caution">
    <text evidence="9">The sequence shown here is derived from an EMBL/GenBank/DDBJ whole genome shotgun (WGS) entry which is preliminary data.</text>
</comment>
<comment type="catalytic activity">
    <reaction evidence="6">
        <text>[phosphatase 2A protein]-C-terminal L-leucine methyl ester + H2O = [phosphatase 2A protein]-C-terminal L-leucine + methanol + H(+)</text>
        <dbReference type="Rhea" id="RHEA:48548"/>
        <dbReference type="Rhea" id="RHEA-COMP:12134"/>
        <dbReference type="Rhea" id="RHEA-COMP:12135"/>
        <dbReference type="ChEBI" id="CHEBI:15377"/>
        <dbReference type="ChEBI" id="CHEBI:15378"/>
        <dbReference type="ChEBI" id="CHEBI:17790"/>
        <dbReference type="ChEBI" id="CHEBI:90516"/>
        <dbReference type="ChEBI" id="CHEBI:90517"/>
        <dbReference type="EC" id="3.1.1.89"/>
    </reaction>
</comment>
<feature type="region of interest" description="Disordered" evidence="7">
    <location>
        <begin position="162"/>
        <end position="184"/>
    </location>
</feature>
<dbReference type="Proteomes" id="UP000027361">
    <property type="component" value="Unassembled WGS sequence"/>
</dbReference>
<evidence type="ECO:0000259" key="8">
    <source>
        <dbReference type="Pfam" id="PF12697"/>
    </source>
</evidence>
<keyword evidence="10" id="KW-1185">Reference proteome</keyword>
<dbReference type="Gene3D" id="3.40.50.1820">
    <property type="entry name" value="alpha/beta hydrolase"/>
    <property type="match status" value="1"/>
</dbReference>
<dbReference type="FunCoup" id="A0A066W6F9">
    <property type="interactions" value="460"/>
</dbReference>
<protein>
    <recommendedName>
        <fullName evidence="3">Protein phosphatase methylesterase 1</fullName>
        <ecNumber evidence="2">3.1.1.89</ecNumber>
    </recommendedName>
</protein>
<reference evidence="9 10" key="1">
    <citation type="submission" date="2014-05" db="EMBL/GenBank/DDBJ databases">
        <title>Draft genome sequence of a rare smut relative, Tilletiaria anomala UBC 951.</title>
        <authorList>
            <consortium name="DOE Joint Genome Institute"/>
            <person name="Toome M."/>
            <person name="Kuo A."/>
            <person name="Henrissat B."/>
            <person name="Lipzen A."/>
            <person name="Tritt A."/>
            <person name="Yoshinaga Y."/>
            <person name="Zane M."/>
            <person name="Barry K."/>
            <person name="Grigoriev I.V."/>
            <person name="Spatafora J.W."/>
            <person name="Aimea M.C."/>
        </authorList>
    </citation>
    <scope>NUCLEOTIDE SEQUENCE [LARGE SCALE GENOMIC DNA]</scope>
    <source>
        <strain evidence="9 10">UBC 951</strain>
    </source>
</reference>
<dbReference type="PANTHER" id="PTHR14189:SF0">
    <property type="entry name" value="PROTEIN PHOSPHATASE METHYLESTERASE 1"/>
    <property type="match status" value="1"/>
</dbReference>
<dbReference type="SUPFAM" id="SSF53474">
    <property type="entry name" value="alpha/beta-Hydrolases"/>
    <property type="match status" value="1"/>
</dbReference>
<dbReference type="STRING" id="1037660.A0A066W6F9"/>
<dbReference type="HOGENOM" id="CLU_024818_3_1_1"/>
<dbReference type="InterPro" id="IPR000073">
    <property type="entry name" value="AB_hydrolase_1"/>
</dbReference>
<evidence type="ECO:0000256" key="6">
    <source>
        <dbReference type="ARBA" id="ARBA00049203"/>
    </source>
</evidence>
<evidence type="ECO:0000256" key="4">
    <source>
        <dbReference type="ARBA" id="ARBA00022487"/>
    </source>
</evidence>
<dbReference type="OrthoDB" id="194865at2759"/>
<dbReference type="Pfam" id="PF12697">
    <property type="entry name" value="Abhydrolase_6"/>
    <property type="match status" value="1"/>
</dbReference>
<name>A0A066W6F9_TILAU</name>
<feature type="compositionally biased region" description="Polar residues" evidence="7">
    <location>
        <begin position="38"/>
        <end position="47"/>
    </location>
</feature>
<organism evidence="9 10">
    <name type="scientific">Tilletiaria anomala (strain ATCC 24038 / CBS 436.72 / UBC 951)</name>
    <dbReference type="NCBI Taxonomy" id="1037660"/>
    <lineage>
        <taxon>Eukaryota</taxon>
        <taxon>Fungi</taxon>
        <taxon>Dikarya</taxon>
        <taxon>Basidiomycota</taxon>
        <taxon>Ustilaginomycotina</taxon>
        <taxon>Exobasidiomycetes</taxon>
        <taxon>Georgefischeriales</taxon>
        <taxon>Tilletiariaceae</taxon>
        <taxon>Tilletiaria</taxon>
    </lineage>
</organism>
<dbReference type="GeneID" id="25267789"/>
<feature type="compositionally biased region" description="Low complexity" evidence="7">
    <location>
        <begin position="48"/>
        <end position="57"/>
    </location>
</feature>
<dbReference type="EMBL" id="JMSN01000021">
    <property type="protein sequence ID" value="KDN49557.1"/>
    <property type="molecule type" value="Genomic_DNA"/>
</dbReference>
<keyword evidence="4" id="KW-0719">Serine esterase</keyword>